<keyword evidence="4 6" id="KW-0378">Hydrolase</keyword>
<evidence type="ECO:0000256" key="4">
    <source>
        <dbReference type="ARBA" id="ARBA00022801"/>
    </source>
</evidence>
<dbReference type="GO" id="GO:0006308">
    <property type="term" value="P:DNA catabolic process"/>
    <property type="evidence" value="ECO:0007669"/>
    <property type="project" value="UniProtKB-UniRule"/>
</dbReference>
<comment type="caution">
    <text evidence="7">The sequence shown here is derived from an EMBL/GenBank/DDBJ whole genome shotgun (WGS) entry which is preliminary data.</text>
</comment>
<dbReference type="EC" id="3.1.11.6" evidence="6"/>
<dbReference type="SUPFAM" id="SSF116842">
    <property type="entry name" value="XseB-like"/>
    <property type="match status" value="1"/>
</dbReference>
<dbReference type="InterPro" id="IPR003761">
    <property type="entry name" value="Exonuc_VII_S"/>
</dbReference>
<dbReference type="Pfam" id="PF02609">
    <property type="entry name" value="Exonuc_VII_S"/>
    <property type="match status" value="1"/>
</dbReference>
<comment type="function">
    <text evidence="6">Bidirectionally degrades single-stranded DNA into large acid-insoluble oligonucleotides, which are then degraded further into small acid-soluble oligonucleotides.</text>
</comment>
<evidence type="ECO:0000256" key="5">
    <source>
        <dbReference type="ARBA" id="ARBA00022839"/>
    </source>
</evidence>
<dbReference type="PANTHER" id="PTHR34137">
    <property type="entry name" value="EXODEOXYRIBONUCLEASE 7 SMALL SUBUNIT"/>
    <property type="match status" value="1"/>
</dbReference>
<comment type="subcellular location">
    <subcellularLocation>
        <location evidence="6">Cytoplasm</location>
    </subcellularLocation>
</comment>
<keyword evidence="8" id="KW-1185">Reference proteome</keyword>
<protein>
    <recommendedName>
        <fullName evidence="6">Exodeoxyribonuclease 7 small subunit</fullName>
        <ecNumber evidence="6">3.1.11.6</ecNumber>
    </recommendedName>
    <alternativeName>
        <fullName evidence="6">Exodeoxyribonuclease VII small subunit</fullName>
        <shortName evidence="6">Exonuclease VII small subunit</shortName>
    </alternativeName>
</protein>
<proteinExistence type="inferred from homology"/>
<accession>A0A4Q2IQ66</accession>
<dbReference type="GO" id="GO:0008855">
    <property type="term" value="F:exodeoxyribonuclease VII activity"/>
    <property type="evidence" value="ECO:0007669"/>
    <property type="project" value="UniProtKB-UniRule"/>
</dbReference>
<evidence type="ECO:0000313" key="7">
    <source>
        <dbReference type="EMBL" id="RXZ31876.1"/>
    </source>
</evidence>
<comment type="subunit">
    <text evidence="6">Heterooligomer composed of large and small subunits.</text>
</comment>
<dbReference type="EMBL" id="SDPT01000002">
    <property type="protein sequence ID" value="RXZ31876.1"/>
    <property type="molecule type" value="Genomic_DNA"/>
</dbReference>
<dbReference type="Gene3D" id="1.10.287.1040">
    <property type="entry name" value="Exonuclease VII, small subunit"/>
    <property type="match status" value="1"/>
</dbReference>
<dbReference type="GO" id="GO:0005829">
    <property type="term" value="C:cytosol"/>
    <property type="evidence" value="ECO:0007669"/>
    <property type="project" value="TreeGrafter"/>
</dbReference>
<reference evidence="7 8" key="1">
    <citation type="submission" date="2019-01" db="EMBL/GenBank/DDBJ databases">
        <title>Sphingomonas mucosissima sp. nov. and Sphingomonas desiccabilis sp. nov., from biological soil crusts in the Colorado Plateau, USA.</title>
        <authorList>
            <person name="Zhu D."/>
        </authorList>
    </citation>
    <scope>NUCLEOTIDE SEQUENCE [LARGE SCALE GENOMIC DNA]</scope>
    <source>
        <strain evidence="7 8">CP1D</strain>
    </source>
</reference>
<comment type="catalytic activity">
    <reaction evidence="6">
        <text>Exonucleolytic cleavage in either 5'- to 3'- or 3'- to 5'-direction to yield nucleoside 5'-phosphates.</text>
        <dbReference type="EC" id="3.1.11.6"/>
    </reaction>
</comment>
<dbReference type="NCBIfam" id="NF002139">
    <property type="entry name" value="PRK00977.1-3"/>
    <property type="match status" value="1"/>
</dbReference>
<evidence type="ECO:0000313" key="8">
    <source>
        <dbReference type="Proteomes" id="UP000292347"/>
    </source>
</evidence>
<keyword evidence="5 6" id="KW-0269">Exonuclease</keyword>
<evidence type="ECO:0000256" key="2">
    <source>
        <dbReference type="ARBA" id="ARBA00022490"/>
    </source>
</evidence>
<dbReference type="OrthoDB" id="9808145at2"/>
<dbReference type="AlphaFoldDB" id="A0A4Q2IQ66"/>
<dbReference type="PANTHER" id="PTHR34137:SF1">
    <property type="entry name" value="EXODEOXYRIBONUCLEASE 7 SMALL SUBUNIT"/>
    <property type="match status" value="1"/>
</dbReference>
<comment type="similarity">
    <text evidence="1 6">Belongs to the XseB family.</text>
</comment>
<organism evidence="7 8">
    <name type="scientific">Sphingomonas desiccabilis</name>
    <dbReference type="NCBI Taxonomy" id="429134"/>
    <lineage>
        <taxon>Bacteria</taxon>
        <taxon>Pseudomonadati</taxon>
        <taxon>Pseudomonadota</taxon>
        <taxon>Alphaproteobacteria</taxon>
        <taxon>Sphingomonadales</taxon>
        <taxon>Sphingomonadaceae</taxon>
        <taxon>Sphingomonas</taxon>
    </lineage>
</organism>
<evidence type="ECO:0000256" key="1">
    <source>
        <dbReference type="ARBA" id="ARBA00009998"/>
    </source>
</evidence>
<name>A0A4Q2IQ66_9SPHN</name>
<dbReference type="NCBIfam" id="TIGR01280">
    <property type="entry name" value="xseB"/>
    <property type="match status" value="1"/>
</dbReference>
<gene>
    <name evidence="6" type="primary">xseB</name>
    <name evidence="7" type="ORF">EO081_11830</name>
</gene>
<dbReference type="Proteomes" id="UP000292347">
    <property type="component" value="Unassembled WGS sequence"/>
</dbReference>
<dbReference type="GO" id="GO:0009318">
    <property type="term" value="C:exodeoxyribonuclease VII complex"/>
    <property type="evidence" value="ECO:0007669"/>
    <property type="project" value="UniProtKB-UniRule"/>
</dbReference>
<dbReference type="HAMAP" id="MF_00337">
    <property type="entry name" value="Exonuc_7_S"/>
    <property type="match status" value="1"/>
</dbReference>
<keyword evidence="2 6" id="KW-0963">Cytoplasm</keyword>
<dbReference type="InterPro" id="IPR037004">
    <property type="entry name" value="Exonuc_VII_ssu_sf"/>
</dbReference>
<dbReference type="RefSeq" id="WP_129342105.1">
    <property type="nucleotide sequence ID" value="NZ_JACIDD010000002.1"/>
</dbReference>
<keyword evidence="3 6" id="KW-0540">Nuclease</keyword>
<evidence type="ECO:0000256" key="6">
    <source>
        <dbReference type="HAMAP-Rule" id="MF_00337"/>
    </source>
</evidence>
<sequence>MTEEQDMADLSFEQALKELEQIVGRLETGDEELDKAIQLYERGDKLRQHCAARLDAAQERIEAIRLGADGRPTGTTPFAAG</sequence>
<evidence type="ECO:0000256" key="3">
    <source>
        <dbReference type="ARBA" id="ARBA00022722"/>
    </source>
</evidence>